<gene>
    <name evidence="9" type="ORF">BS47DRAFT_1288934</name>
</gene>
<keyword evidence="6" id="KW-0378">Hydrolase</keyword>
<keyword evidence="5" id="KW-0479">Metal-binding</keyword>
<evidence type="ECO:0000259" key="8">
    <source>
        <dbReference type="Pfam" id="PF13359"/>
    </source>
</evidence>
<accession>A0A9P6B719</accession>
<dbReference type="GO" id="GO:0016787">
    <property type="term" value="F:hydrolase activity"/>
    <property type="evidence" value="ECO:0007669"/>
    <property type="project" value="UniProtKB-KW"/>
</dbReference>
<dbReference type="InterPro" id="IPR045249">
    <property type="entry name" value="HARBI1-like"/>
</dbReference>
<dbReference type="GO" id="GO:0005634">
    <property type="term" value="C:nucleus"/>
    <property type="evidence" value="ECO:0007669"/>
    <property type="project" value="UniProtKB-SubCell"/>
</dbReference>
<proteinExistence type="inferred from homology"/>
<evidence type="ECO:0000256" key="7">
    <source>
        <dbReference type="ARBA" id="ARBA00023242"/>
    </source>
</evidence>
<name>A0A9P6B719_9AGAM</name>
<evidence type="ECO:0000256" key="4">
    <source>
        <dbReference type="ARBA" id="ARBA00022722"/>
    </source>
</evidence>
<comment type="caution">
    <text evidence="9">The sequence shown here is derived from an EMBL/GenBank/DDBJ whole genome shotgun (WGS) entry which is preliminary data.</text>
</comment>
<evidence type="ECO:0000256" key="2">
    <source>
        <dbReference type="ARBA" id="ARBA00004123"/>
    </source>
</evidence>
<dbReference type="EMBL" id="MU128921">
    <property type="protein sequence ID" value="KAF9518944.1"/>
    <property type="molecule type" value="Genomic_DNA"/>
</dbReference>
<feature type="domain" description="DDE Tnp4" evidence="8">
    <location>
        <begin position="80"/>
        <end position="232"/>
    </location>
</feature>
<evidence type="ECO:0000256" key="6">
    <source>
        <dbReference type="ARBA" id="ARBA00022801"/>
    </source>
</evidence>
<dbReference type="OrthoDB" id="3233403at2759"/>
<evidence type="ECO:0000313" key="9">
    <source>
        <dbReference type="EMBL" id="KAF9518944.1"/>
    </source>
</evidence>
<evidence type="ECO:0000256" key="1">
    <source>
        <dbReference type="ARBA" id="ARBA00001968"/>
    </source>
</evidence>
<evidence type="ECO:0000256" key="5">
    <source>
        <dbReference type="ARBA" id="ARBA00022723"/>
    </source>
</evidence>
<dbReference type="PANTHER" id="PTHR22930:SF85">
    <property type="entry name" value="GH03217P-RELATED"/>
    <property type="match status" value="1"/>
</dbReference>
<protein>
    <recommendedName>
        <fullName evidence="8">DDE Tnp4 domain-containing protein</fullName>
    </recommendedName>
</protein>
<dbReference type="GO" id="GO:0004518">
    <property type="term" value="F:nuclease activity"/>
    <property type="evidence" value="ECO:0007669"/>
    <property type="project" value="UniProtKB-KW"/>
</dbReference>
<dbReference type="InterPro" id="IPR027806">
    <property type="entry name" value="HARBI1_dom"/>
</dbReference>
<feature type="non-terminal residue" evidence="9">
    <location>
        <position position="1"/>
    </location>
</feature>
<dbReference type="AlphaFoldDB" id="A0A9P6B719"/>
<reference evidence="9" key="1">
    <citation type="journal article" date="2020" name="Nat. Commun.">
        <title>Large-scale genome sequencing of mycorrhizal fungi provides insights into the early evolution of symbiotic traits.</title>
        <authorList>
            <person name="Miyauchi S."/>
            <person name="Kiss E."/>
            <person name="Kuo A."/>
            <person name="Drula E."/>
            <person name="Kohler A."/>
            <person name="Sanchez-Garcia M."/>
            <person name="Morin E."/>
            <person name="Andreopoulos B."/>
            <person name="Barry K.W."/>
            <person name="Bonito G."/>
            <person name="Buee M."/>
            <person name="Carver A."/>
            <person name="Chen C."/>
            <person name="Cichocki N."/>
            <person name="Clum A."/>
            <person name="Culley D."/>
            <person name="Crous P.W."/>
            <person name="Fauchery L."/>
            <person name="Girlanda M."/>
            <person name="Hayes R.D."/>
            <person name="Keri Z."/>
            <person name="LaButti K."/>
            <person name="Lipzen A."/>
            <person name="Lombard V."/>
            <person name="Magnuson J."/>
            <person name="Maillard F."/>
            <person name="Murat C."/>
            <person name="Nolan M."/>
            <person name="Ohm R.A."/>
            <person name="Pangilinan J."/>
            <person name="Pereira M.F."/>
            <person name="Perotto S."/>
            <person name="Peter M."/>
            <person name="Pfister S."/>
            <person name="Riley R."/>
            <person name="Sitrit Y."/>
            <person name="Stielow J.B."/>
            <person name="Szollosi G."/>
            <person name="Zifcakova L."/>
            <person name="Stursova M."/>
            <person name="Spatafora J.W."/>
            <person name="Tedersoo L."/>
            <person name="Vaario L.M."/>
            <person name="Yamada A."/>
            <person name="Yan M."/>
            <person name="Wang P."/>
            <person name="Xu J."/>
            <person name="Bruns T."/>
            <person name="Baldrian P."/>
            <person name="Vilgalys R."/>
            <person name="Dunand C."/>
            <person name="Henrissat B."/>
            <person name="Grigoriev I.V."/>
            <person name="Hibbett D."/>
            <person name="Nagy L.G."/>
            <person name="Martin F.M."/>
        </authorList>
    </citation>
    <scope>NUCLEOTIDE SEQUENCE</scope>
    <source>
        <strain evidence="9">UP504</strain>
    </source>
</reference>
<keyword evidence="7" id="KW-0539">Nucleus</keyword>
<comment type="cofactor">
    <cofactor evidence="1">
        <name>a divalent metal cation</name>
        <dbReference type="ChEBI" id="CHEBI:60240"/>
    </cofactor>
</comment>
<comment type="similarity">
    <text evidence="3">Belongs to the HARBI1 family.</text>
</comment>
<dbReference type="GO" id="GO:0046872">
    <property type="term" value="F:metal ion binding"/>
    <property type="evidence" value="ECO:0007669"/>
    <property type="project" value="UniProtKB-KW"/>
</dbReference>
<dbReference type="PANTHER" id="PTHR22930">
    <property type="match status" value="1"/>
</dbReference>
<organism evidence="9 10">
    <name type="scientific">Hydnum rufescens UP504</name>
    <dbReference type="NCBI Taxonomy" id="1448309"/>
    <lineage>
        <taxon>Eukaryota</taxon>
        <taxon>Fungi</taxon>
        <taxon>Dikarya</taxon>
        <taxon>Basidiomycota</taxon>
        <taxon>Agaricomycotina</taxon>
        <taxon>Agaricomycetes</taxon>
        <taxon>Cantharellales</taxon>
        <taxon>Hydnaceae</taxon>
        <taxon>Hydnum</taxon>
    </lineage>
</organism>
<dbReference type="Proteomes" id="UP000886523">
    <property type="component" value="Unassembled WGS sequence"/>
</dbReference>
<sequence length="262" mass="30034">IKVQLAAFLHHFRGSNQHHLNSAHQCNISASTVFLYVDCVTQALGDLSTHFIKWPDRARQDKIHDAFREQGFLGAIGAIDGSLIWFVDVPAVDGSYYYCCKKFYGVCFIFSVYFGDAYDIGWPASQNDITVFKKLDIWLEHPKFFEANEYLLADKGYQITPYTIQWFDDVELCSQDEHFNHTAFNKMHASAWIIVEHSFGDLKGRFPALKWMVGKDTCQIYHSIEALMILANIFRTLQDSPWEIPDFNSSNALAELVQGIVI</sequence>
<keyword evidence="4" id="KW-0540">Nuclease</keyword>
<evidence type="ECO:0000256" key="3">
    <source>
        <dbReference type="ARBA" id="ARBA00006958"/>
    </source>
</evidence>
<evidence type="ECO:0000313" key="10">
    <source>
        <dbReference type="Proteomes" id="UP000886523"/>
    </source>
</evidence>
<keyword evidence="10" id="KW-1185">Reference proteome</keyword>
<comment type="subcellular location">
    <subcellularLocation>
        <location evidence="2">Nucleus</location>
    </subcellularLocation>
</comment>
<dbReference type="Pfam" id="PF13359">
    <property type="entry name" value="DDE_Tnp_4"/>
    <property type="match status" value="1"/>
</dbReference>